<evidence type="ECO:0000256" key="19">
    <source>
        <dbReference type="SAM" id="MobiDB-lite"/>
    </source>
</evidence>
<feature type="region of interest" description="Disordered" evidence="19">
    <location>
        <begin position="24"/>
        <end position="113"/>
    </location>
</feature>
<feature type="region of interest" description="Disordered" evidence="19">
    <location>
        <begin position="2669"/>
        <end position="2689"/>
    </location>
</feature>
<dbReference type="GO" id="GO:0043565">
    <property type="term" value="F:sequence-specific DNA binding"/>
    <property type="evidence" value="ECO:0007669"/>
    <property type="project" value="InterPro"/>
</dbReference>
<feature type="compositionally biased region" description="Basic and acidic residues" evidence="19">
    <location>
        <begin position="633"/>
        <end position="648"/>
    </location>
</feature>
<evidence type="ECO:0000256" key="1">
    <source>
        <dbReference type="ARBA" id="ARBA00004123"/>
    </source>
</evidence>
<dbReference type="PROSITE" id="PS51543">
    <property type="entry name" value="FYRC"/>
    <property type="match status" value="1"/>
</dbReference>
<feature type="compositionally biased region" description="Low complexity" evidence="19">
    <location>
        <begin position="1053"/>
        <end position="1063"/>
    </location>
</feature>
<dbReference type="InterPro" id="IPR034732">
    <property type="entry name" value="EPHD"/>
</dbReference>
<feature type="domain" description="PHD-type" evidence="24">
    <location>
        <begin position="2194"/>
        <end position="2302"/>
    </location>
</feature>
<feature type="region of interest" description="Disordered" evidence="19">
    <location>
        <begin position="1137"/>
        <end position="1222"/>
    </location>
</feature>
<gene>
    <name evidence="25" type="ORF">B5V51_13277</name>
</gene>
<dbReference type="GO" id="GO:0003700">
    <property type="term" value="F:DNA-binding transcription factor activity"/>
    <property type="evidence" value="ECO:0007669"/>
    <property type="project" value="InterPro"/>
</dbReference>
<dbReference type="InterPro" id="IPR003616">
    <property type="entry name" value="Post-SET_dom"/>
</dbReference>
<dbReference type="PROSITE" id="PS50016">
    <property type="entry name" value="ZF_PHD_2"/>
    <property type="match status" value="2"/>
</dbReference>
<keyword evidence="4" id="KW-0808">Transferase</keyword>
<evidence type="ECO:0000256" key="10">
    <source>
        <dbReference type="ARBA" id="ARBA00022853"/>
    </source>
</evidence>
<dbReference type="FunFam" id="3.30.40.10:FF:000002">
    <property type="entry name" value="Histone-lysine N-methyltransferase"/>
    <property type="match status" value="1"/>
</dbReference>
<accession>A0A2A4JRR3</accession>
<feature type="domain" description="PHD-type" evidence="20">
    <location>
        <begin position="1663"/>
        <end position="1709"/>
    </location>
</feature>
<dbReference type="GO" id="GO:0005700">
    <property type="term" value="C:polytene chromosome"/>
    <property type="evidence" value="ECO:0007669"/>
    <property type="project" value="UniProtKB-ARBA"/>
</dbReference>
<evidence type="ECO:0000256" key="6">
    <source>
        <dbReference type="ARBA" id="ARBA00022723"/>
    </source>
</evidence>
<feature type="domain" description="Nuclear receptor" evidence="23">
    <location>
        <begin position="1266"/>
        <end position="1368"/>
    </location>
</feature>
<dbReference type="STRING" id="7102.A0A2A4JRR3"/>
<dbReference type="SMART" id="SM00541">
    <property type="entry name" value="FYRN"/>
    <property type="match status" value="1"/>
</dbReference>
<feature type="region of interest" description="Disordered" evidence="19">
    <location>
        <begin position="1236"/>
        <end position="1259"/>
    </location>
</feature>
<keyword evidence="6" id="KW-0479">Metal-binding</keyword>
<feature type="region of interest" description="Disordered" evidence="19">
    <location>
        <begin position="439"/>
        <end position="462"/>
    </location>
</feature>
<evidence type="ECO:0000259" key="24">
    <source>
        <dbReference type="PROSITE" id="PS51805"/>
    </source>
</evidence>
<dbReference type="FunFam" id="2.170.270.10:FF:000004">
    <property type="entry name" value="Histone-lysine N-methyltransferase"/>
    <property type="match status" value="1"/>
</dbReference>
<dbReference type="SMART" id="SM00249">
    <property type="entry name" value="PHD"/>
    <property type="match status" value="5"/>
</dbReference>
<dbReference type="PANTHER" id="PTHR45838">
    <property type="entry name" value="HISTONE-LYSINE-N-METHYLTRANSFERASE 2 KMT2 FAMILY MEMBER"/>
    <property type="match status" value="1"/>
</dbReference>
<evidence type="ECO:0000259" key="23">
    <source>
        <dbReference type="PROSITE" id="PS51030"/>
    </source>
</evidence>
<dbReference type="PROSITE" id="PS51030">
    <property type="entry name" value="NUCLEAR_REC_DBD_2"/>
    <property type="match status" value="2"/>
</dbReference>
<evidence type="ECO:0000259" key="22">
    <source>
        <dbReference type="PROSITE" id="PS50868"/>
    </source>
</evidence>
<reference evidence="25" key="1">
    <citation type="submission" date="2017-09" db="EMBL/GenBank/DDBJ databases">
        <title>Contemporary evolution of a Lepidopteran species, Heliothis virescens, in response to modern agricultural practices.</title>
        <authorList>
            <person name="Fritz M.L."/>
            <person name="Deyonke A.M."/>
            <person name="Papanicolaou A."/>
            <person name="Micinski S."/>
            <person name="Westbrook J."/>
            <person name="Gould F."/>
        </authorList>
    </citation>
    <scope>NUCLEOTIDE SEQUENCE [LARGE SCALE GENOMIC DNA]</scope>
    <source>
        <strain evidence="25">HvINT-</strain>
        <tissue evidence="25">Whole body</tissue>
    </source>
</reference>
<feature type="compositionally biased region" description="Basic residues" evidence="19">
    <location>
        <begin position="659"/>
        <end position="672"/>
    </location>
</feature>
<evidence type="ECO:0000256" key="13">
    <source>
        <dbReference type="ARBA" id="ARBA00023125"/>
    </source>
</evidence>
<evidence type="ECO:0000256" key="16">
    <source>
        <dbReference type="ARBA" id="ARBA00071661"/>
    </source>
</evidence>
<dbReference type="PROSITE" id="PS51542">
    <property type="entry name" value="FYRN"/>
    <property type="match status" value="1"/>
</dbReference>
<keyword evidence="3" id="KW-0489">Methyltransferase</keyword>
<dbReference type="CDD" id="cd15506">
    <property type="entry name" value="PHD1_KMT2A_like"/>
    <property type="match status" value="2"/>
</dbReference>
<evidence type="ECO:0000256" key="2">
    <source>
        <dbReference type="ARBA" id="ARBA00012183"/>
    </source>
</evidence>
<dbReference type="GO" id="GO:0140949">
    <property type="term" value="F:histone H3K9 trimethyltransferase activity"/>
    <property type="evidence" value="ECO:0007669"/>
    <property type="project" value="UniProtKB-EC"/>
</dbReference>
<feature type="compositionally biased region" description="Polar residues" evidence="19">
    <location>
        <begin position="2720"/>
        <end position="2729"/>
    </location>
</feature>
<feature type="compositionally biased region" description="Polar residues" evidence="19">
    <location>
        <begin position="305"/>
        <end position="327"/>
    </location>
</feature>
<keyword evidence="7" id="KW-0677">Repeat</keyword>
<evidence type="ECO:0000256" key="8">
    <source>
        <dbReference type="ARBA" id="ARBA00022771"/>
    </source>
</evidence>
<keyword evidence="13" id="KW-0238">DNA-binding</keyword>
<feature type="compositionally biased region" description="Polar residues" evidence="19">
    <location>
        <begin position="4687"/>
        <end position="4712"/>
    </location>
</feature>
<dbReference type="SUPFAM" id="SSF82199">
    <property type="entry name" value="SET domain"/>
    <property type="match status" value="1"/>
</dbReference>
<feature type="domain" description="PHD-type" evidence="20">
    <location>
        <begin position="1782"/>
        <end position="1843"/>
    </location>
</feature>
<feature type="compositionally biased region" description="Low complexity" evidence="19">
    <location>
        <begin position="4731"/>
        <end position="4740"/>
    </location>
</feature>
<dbReference type="SMART" id="SM00317">
    <property type="entry name" value="SET"/>
    <property type="match status" value="1"/>
</dbReference>
<dbReference type="GO" id="GO:0045893">
    <property type="term" value="P:positive regulation of DNA-templated transcription"/>
    <property type="evidence" value="ECO:0007669"/>
    <property type="project" value="TreeGrafter"/>
</dbReference>
<feature type="region of interest" description="Disordered" evidence="19">
    <location>
        <begin position="340"/>
        <end position="425"/>
    </location>
</feature>
<evidence type="ECO:0000256" key="7">
    <source>
        <dbReference type="ARBA" id="ARBA00022737"/>
    </source>
</evidence>
<feature type="compositionally biased region" description="Basic and acidic residues" evidence="19">
    <location>
        <begin position="1091"/>
        <end position="1101"/>
    </location>
</feature>
<dbReference type="Gene3D" id="3.30.40.10">
    <property type="entry name" value="Zinc/RING finger domain, C3HC4 (zinc finger)"/>
    <property type="match status" value="2"/>
</dbReference>
<dbReference type="InterPro" id="IPR011011">
    <property type="entry name" value="Znf_FYVE_PHD"/>
</dbReference>
<dbReference type="Pfam" id="PF00856">
    <property type="entry name" value="SET"/>
    <property type="match status" value="1"/>
</dbReference>
<name>A0A2A4JRR3_HELVI</name>
<keyword evidence="11" id="KW-0805">Transcription regulation</keyword>
<protein>
    <recommendedName>
        <fullName evidence="16">Histone-lysine N-methyltransferase trithorax</fullName>
        <ecNumber evidence="2">2.1.1.355</ecNumber>
    </recommendedName>
</protein>
<dbReference type="Pfam" id="PF05964">
    <property type="entry name" value="FYRN"/>
    <property type="match status" value="1"/>
</dbReference>
<comment type="caution">
    <text evidence="25">The sequence shown here is derived from an EMBL/GenBank/DDBJ whole genome shotgun (WGS) entry which is preliminary data.</text>
</comment>
<dbReference type="GO" id="GO:0042800">
    <property type="term" value="F:histone H3K4 methyltransferase activity"/>
    <property type="evidence" value="ECO:0007669"/>
    <property type="project" value="TreeGrafter"/>
</dbReference>
<feature type="region of interest" description="Disordered" evidence="19">
    <location>
        <begin position="1576"/>
        <end position="1599"/>
    </location>
</feature>
<sequence length="5222" mass="577760">MGRSRFPGKPLKFQNRKRISVLSGAVYHETAPENHPPARGSTTNDFAGDQEEEEKKENNNEKETDKTCQNKVTDITKNKPEIQDKNNSDLSKSPVRTRSQNKMEPVKGEKPKPVKKTVTFGTVESCEDIFFPLKKIPLKHHAPLVPIIKKKSSLKQTEYSTFNSILKPAKLTDLSSKSNSEHQEGYLRKNLNPLSKPMNKFSQFSESRCMSPPPRNASPVEKESGSSAKFVLPVRSAHSSRVIKPNKKFIDGEEQTTASSTTSSSKVLKKPKLKRLVFNNLHNDEDTPDEEDTEKANQNEKAKDTQLQPLKSSNLFKDRTTNSFSSLSVGNRKVHDLFSYEKEPSQDENSNVESIEKLKSPEPPKEDRTGHAMRKLMDISDASSSSSTSSGSESEDSWDSASPPVSGDEEEKPPPASPEKDKSASQLLRGKIILREARLQLNPPAQSTSALDGPFSTVTSSSSPVPPTTVTCGVCGAVRFYRFVKQARKFGIYSCESCRKFISKMLKKEKLCQKTGQVVMQCLKGEGNCHVPPIVRSQQWKLLRCTNKARCPACWLKMCLKAFQVPPSIRAGLTAMLPPFMRSSVKSSGSLTQANPLRIASNTATSPPVFAITNTENESNKIFGTLKPSKKIEEVEKVEEKATKDRPAAGESAEEINASRKRQLTRVKVRKKDKADAKQTEDPKRQKVELKGPRVKHVCRSASIVLGQPIATFPTQDEKEKEKTLAIDDETTLCIIEKDGETPDLSSCESEVDAENKAPQIVPEAITKDSDVEAQIETKKRKIEQPLPTKAQSKAESSEDETVMDFVPKKTFMKPLTNITNVRSRSQKCGQNRPELICVDFWESYDPDEVCSSGFGLIGTGSFTVTRLCFLCGSAGKEKMLVCGSCCEWYHGWCASQNKMEPVKGEKPKPVKKTVTFGTVESCEDIFFPLKKIPLKHHAPLVPIIKKKSSLKQTEYSTFNSILKPAKLTDLSSKSNSEHQEGYLRKNLNPLSKPMNKFSQFSESRCMSPPPRNASPVEKESGSSAKFVLPVRSAHSSRVIKPNKKFIDGEEQTTASSTTSSSKVLKKPKLKRLVFNNLHNDEDTPDEEDTEKANQNEKAKDTQLQPLKSSNLFKDRTTNSFSSLSVGNRKVHDLFSYEKEPSQDENSNVESIEKLKSPEPPKEDRTGHAMRKLMDISDASSSSSTSSGSESEDSWDSASPPVSGDEEEKPPPASPEKDKSASQLLRGKIILREARLQLNPPAQSTSALDGPFSTVTSSSSPVPPTTVTCGVCGAVRFYRFVKQARKFGIYSCESCRKFISKMLKKEKLCQKTGQVVMQCLKGEGNCHVPPIVRSQQWKLLRCTNKARCPACWLKMCLKAFQVPPSIRAGLTAMLPPFMRSSVKSSGSLTQANPLRIASNTATSPPVFAITNTENESNKIFGTLKPSKKIEEVEKVEEKATKDRPAAGESAEEINASRKRQLTRVKVRKKDKADAKQTEDPKRQKVELKGPRVKHVCRSASIVLGQPIATFPTQDEKEKEKTLAIDDETTLCIIEKDGETPDLSSCESEVDAENKAPQIVPEAITKDSDVEAQIETKKRKIEQPLPTKAQSKAESSEDETVMDFVPKKTFMKPLTNITNVRSRSQKCGQNRPELICVDFWESYDPDEVCSSGFGLIGTGSFTVTRLCFLCGSAGKEKMLVCGSCCEWYHGWCAEEAAGGGGWTCARCVSCAACARPAARLRCRACARHHHAACLPAPPPDHRSDWPQICSACLKCKSCDSSRVSKFVGSLPFCGPCFKLRQKGNYCPLCQACYRDNDFDSKMMECGWCGRWVHASCEGLTGEGYQLLSALPPSIEYICCKCMPNDPPWRKMLTEHLKGRLLHLLKLLAKNKKACALLKLTPHKNTPVPNKPYRLMSPQAIRKLHFDVVDVSMKTSETKVYRNTARGRRNNNFPQNKLDESQTPQVWQCSSLLQDVDMEKEEMPHTSHKVVNLQEPLMQNKEICFSTGLYGTKPEFEASCVEVHENYTPQAKSEKATTMLPTTVHDDKYEAISDDDEPMKCFPQARSEQDLSPVVLRQSEIDNTGDDGDRIISPSLLDIKKRVNSDGYVSLKDFNHDMKEVIQRTTSDDLTSIYKDLFSETFPWFDCENNCLQPNLEVEGEQEDTESMKDLAIADNKIKAAVQSIERPMDQIVPKLEVDSEKLEEDLLEFYPVVDSRLCVLCKVVGDGLPSMEGRLLYCGQNDWIHSNCALWSAEVFEEIDGSLQNVHSAISRGKMIKCAACEVKGASVGCCAKNCSETYHYTCARKASCAFMDDKRVFCPSHGKDVPKKSLQKDADFELTRPVYVELDKKKKRYSEITKVQFILGSLTVHSLGKIVPSVSDYEEFLMPVDFSCTRLFWSCKKPTKIVRYTIKTKLILAEPLPGFDFGVNITVDHTLDVHVVERVIAEIGAWHESIETGTGKSVLMLKNDKSPIKFGNTVTLEDLAVKQVVEYLLDNVCKQEQQDEEEPQNTADLLPPEVKDAIFEDLNHDLLDGISMQDIFQDLKNEFYCAMGQSDDKSNDKSDFRSTDFIDELLNSRFETGSKELKRSKSEMLLQSHSLKNLTTGRGQQRSSSWNNKFDTSLLSSTIKRCKMGKTSTVTGKLSPVQRIPLTESPMDSIKETDNNSDKKAKVETCTSGAICDEAAHSSGISYRTASPKQKDDSNNTKADKNEGYYTDVIDFYTKIQCSPISQLDGAADWSGSESTCSSRPGSPRDSDNDFTPIQQLDGAEDNHHGNDNMQRGQTNQFMYRASGTESYTVTFAGNSLSGQPELVMRPLDDGSGNSNHMDQPVRCDRCQCTYRNKESYDRHVPSCDIISTSESESENPKSPENRTLTTLQNAFQGAFAQPMIIHAGVVSGTENTVKAEGIAARRTSINTRQITINGTIVETPSPGPSNEMTMTITEQMKSGTVIFDQSKTTNVQVSANQQMMSSPQIVVTPQMLLPPKTSSAGGQKIMTPQIITQPNILPYNICVKPGNGNPNIQQIQGNDMTQLLSGPGGIQVISSNSNQVLTIPQNQQGNMIQGQMIQGKNHVTNFPNMASASSIALPVNSIQGMPNTSIIQNIQPMIRPQIQGNPTIVVPAMTAQRLSSPNSQNKQQLILPGNTQKSPKKQPTQVQPKPIFQATNRGRGRPIPKPTTIKRQTKMEKTYTTINQSPLGPGNTVIQLQTNNQTGQPSIIVQPVSNQNIMSAYVEALSQQQNQNMQYIATIAPQGDFKTGPTQFISQSGLVPQTFQIQQTESGGLVAVPSGGIPVLLPQGNMGILPQALQQGATILPQGAIQTQGIISQGPNGPTILPQAIHTQNGTTIIPQGTIQGLTNGNTLQTGATVVPQSGIGNGQTTIIPNALQTQGNTLISSGPGGTTILPQGTLLPQFCNDQVLLGSTPTLEMVTDPSGCMYLTTTQPVYYGLETIVQNTVMSSQQFVSTAMQGVLAQNSSFSATTTQVFQASKIEPIVEVPTGYVVVNNVGDSVAVSSTPNVVTAQTVQSSPQSMKNVKATVPNLTLQPLPDKSNNSNRQTPKVIQMSPAPLTVGSQSGAGTIITGRQSINPITSQIHGMTISSSPQNIQRGNMPKPSLVSMSPNVTLVSSIGQPVMAISQSIPATSFPMQSIPLTQPIVSSSIAPPAKGNYKIENSHVIEISGNLHDNSNSANMPTISVTQSIKSPTPWRQINQNINTSMENKLEHQNMTVKPSTVNTSSMNIQSNVMAGRSHLNNDHDKVNQNCLIQMPNNSMSGMNMHSHQFEQSLNVSHHSTSHTTSNNVIQITAGNIYPPSSVMNSNFDADTSLKLSKINALSKTEGGHLNFSQEIMASHSQQHANNDKSFQNMGTDNKHNSNDSMSSQMNTHKLSNCQMSGNMNNSPAISIIPHNVMRPQLQNNQNTISVSNNQNQMCSIPSSNSHGQVQILSSGNNSLQNMNMSCQESTNSRMNISVSSDNSLQQNQQHDMSSTMNTSNMSHNNIQMMSHDNNQIPAPNQIHIMNGQIQHNRQVENNQLQQLNQQTPNRNFHDNLMSGQQNHNQTNMLSNRSTPDNTNIMNQSMNMHNLGGNNHNINRSDLGDLNHMHMQQPMTNMNMQNNRMMIDNMQPHSMGNMSHTMHSNRSIDNMHNTQMHNMQQMNHHAANNTRGQMDNNMHVNQQMSMQQNRQMDNVGLHHQHQMSNVMQIQNNRNHVDNNIMNMHQHVPNQMHNRQQMDNSIHMHHMSGSAPNINLGNQMDNSGSMPNIHANSYDGNSITLQNINAMNQIQNNRSSMEHSSMMQHQMNAMNNMNMHGNLNSTMQIVNTNHQSMNSSMMHMPNIPDIKNDIQSSCSGSCSNNSTQFTNNQNSMEICSNMNMNTNQNNMNMSTNNMLHGMNVNNSSMSNNMMMNNVNTSNMYGPGSQNNMTGHDMLMSCSNSTDHNNLMSGTPNHMMLNNSQTHAANNQNQMISSQVSNTAQININSCSMTSNNTSQSQSITNMENQMNRNTIPVPDPPKFSQDTLRGKNLMGPPPTNNIPMANNKDCSKVNMVNNEKQNHTISVNNQIGYMQMNSQNNRVINLPERSRMNNANLETNINQHVPQQHNIRVVTNNNNSNVPGISTDPLAFQPTNDNSGTMINVPFQAIPNSAPMNINVNSSNNTVNITVQNNLVDPKIASKTAADINFPLQTNSNLLQNQNNANNLMCIPVPNNTINLPTQNSSSISLPKAPPTQQSGIPTNVVNPMSMRPMNRVLPLHRDGQSKSSTKTTKTVAVPKQRPVSHDMPDLNIKDDTIDSDLEKAIEESKRMMELEKAKKEKEEREAAQSMQLSAEIHQANTSTAPSNMDNSRIIEPIESNSKMSLPSLDAEMIEVEPPKVLTEKDTNRAPVATKIPNASTKVMKRPLGDRKTDVEPVVTKKQNKISKENKPTVPKPAPEPAKDDGPKLIYEVTSEDGFNYTSSSLTDLWAKVVEAVQNARKQSGLPPIQYNLPASLCGAHILGLNNNALRYLVEQLPGASRCTKYKTRQGRQLSSWDNDLDLSEGFKESPWGSARTGPVARKQNHDMFSWMASPFREEPPPFGGQEGESSISRRLATLPPAMRFRQLKETSKASVGVYRSHIHGRGLFCKRDIEEGDMVIEYAGEVIRAVLADQREKRYEAMSGRRGVGGCYMFRIDDNLVVDATLKGNAARFINHSCDPNCYSRVVDIHGHKHILIFALRRITVGEELTYDYKFPFEEVKIPCTCGAKKCRKYLN</sequence>
<dbReference type="Pfam" id="PF13771">
    <property type="entry name" value="zf-HC5HC2H"/>
    <property type="match status" value="1"/>
</dbReference>
<feature type="compositionally biased region" description="Basic and acidic residues" evidence="19">
    <location>
        <begin position="1470"/>
        <end position="1489"/>
    </location>
</feature>
<evidence type="ECO:0000256" key="18">
    <source>
        <dbReference type="SAM" id="Coils"/>
    </source>
</evidence>
<feature type="region of interest" description="Disordered" evidence="19">
    <location>
        <begin position="4687"/>
        <end position="4760"/>
    </location>
</feature>
<feature type="compositionally biased region" description="Polar residues" evidence="19">
    <location>
        <begin position="88"/>
        <end position="102"/>
    </location>
</feature>
<dbReference type="EC" id="2.1.1.355" evidence="2"/>
<dbReference type="PROSITE" id="PS51805">
    <property type="entry name" value="EPHD"/>
    <property type="match status" value="1"/>
</dbReference>
<evidence type="ECO:0000256" key="11">
    <source>
        <dbReference type="ARBA" id="ARBA00023015"/>
    </source>
</evidence>
<keyword evidence="15" id="KW-0539">Nucleus</keyword>
<keyword evidence="18" id="KW-0175">Coiled coil</keyword>
<feature type="region of interest" description="Disordered" evidence="19">
    <location>
        <begin position="4886"/>
        <end position="4912"/>
    </location>
</feature>
<feature type="region of interest" description="Disordered" evidence="19">
    <location>
        <begin position="633"/>
        <end position="692"/>
    </location>
</feature>
<evidence type="ECO:0000256" key="4">
    <source>
        <dbReference type="ARBA" id="ARBA00022679"/>
    </source>
</evidence>
<feature type="compositionally biased region" description="Low complexity" evidence="19">
    <location>
        <begin position="256"/>
        <end position="266"/>
    </location>
</feature>
<feature type="region of interest" description="Disordered" evidence="19">
    <location>
        <begin position="3106"/>
        <end position="3156"/>
    </location>
</feature>
<dbReference type="InterPro" id="IPR001628">
    <property type="entry name" value="Znf_hrmn_rcpt"/>
</dbReference>
<dbReference type="CDD" id="cd19170">
    <property type="entry name" value="SET_KMT2A_2B"/>
    <property type="match status" value="1"/>
</dbReference>
<dbReference type="PANTHER" id="PTHR45838:SF4">
    <property type="entry name" value="HISTONE-LYSINE N-METHYLTRANSFERASE TRITHORAX"/>
    <property type="match status" value="1"/>
</dbReference>
<feature type="coiled-coil region" evidence="18">
    <location>
        <begin position="4770"/>
        <end position="4798"/>
    </location>
</feature>
<feature type="compositionally biased region" description="Basic and acidic residues" evidence="19">
    <location>
        <begin position="673"/>
        <end position="692"/>
    </location>
</feature>
<feature type="compositionally biased region" description="Basic and acidic residues" evidence="19">
    <location>
        <begin position="2637"/>
        <end position="2650"/>
    </location>
</feature>
<dbReference type="Gene3D" id="3.30.160.360">
    <property type="match status" value="2"/>
</dbReference>
<keyword evidence="10" id="KW-0156">Chromatin regulator</keyword>
<feature type="region of interest" description="Disordered" evidence="19">
    <location>
        <begin position="1430"/>
        <end position="1489"/>
    </location>
</feature>
<feature type="compositionally biased region" description="Basic and acidic residues" evidence="19">
    <location>
        <begin position="53"/>
        <end position="87"/>
    </location>
</feature>
<dbReference type="Gene3D" id="2.170.270.10">
    <property type="entry name" value="SET domain"/>
    <property type="match status" value="1"/>
</dbReference>
<feature type="region of interest" description="Disordered" evidence="19">
    <location>
        <begin position="2713"/>
        <end position="2760"/>
    </location>
</feature>
<keyword evidence="9" id="KW-0862">Zinc</keyword>
<dbReference type="InterPro" id="IPR003889">
    <property type="entry name" value="FYrich_C"/>
</dbReference>
<keyword evidence="14" id="KW-0804">Transcription</keyword>
<dbReference type="GO" id="GO:0032259">
    <property type="term" value="P:methylation"/>
    <property type="evidence" value="ECO:0007669"/>
    <property type="project" value="UniProtKB-KW"/>
</dbReference>
<dbReference type="InterPro" id="IPR001214">
    <property type="entry name" value="SET_dom"/>
</dbReference>
<dbReference type="InterPro" id="IPR013083">
    <property type="entry name" value="Znf_RING/FYVE/PHD"/>
</dbReference>
<evidence type="ECO:0000256" key="14">
    <source>
        <dbReference type="ARBA" id="ARBA00023163"/>
    </source>
</evidence>
<feature type="compositionally biased region" description="Basic residues" evidence="19">
    <location>
        <begin position="1456"/>
        <end position="1469"/>
    </location>
</feature>
<dbReference type="InterPro" id="IPR001965">
    <property type="entry name" value="Znf_PHD"/>
</dbReference>
<feature type="region of interest" description="Disordered" evidence="19">
    <location>
        <begin position="971"/>
        <end position="1124"/>
    </location>
</feature>
<dbReference type="InterPro" id="IPR046341">
    <property type="entry name" value="SET_dom_sf"/>
</dbReference>
<dbReference type="SMART" id="SM00508">
    <property type="entry name" value="PostSET"/>
    <property type="match status" value="1"/>
</dbReference>
<keyword evidence="12" id="KW-0103">Bromodomain</keyword>
<dbReference type="SUPFAM" id="SSF57903">
    <property type="entry name" value="FYVE/PHD zinc finger"/>
    <property type="match status" value="3"/>
</dbReference>
<dbReference type="EMBL" id="NWSH01000744">
    <property type="protein sequence ID" value="PCG74456.1"/>
    <property type="molecule type" value="Genomic_DNA"/>
</dbReference>
<dbReference type="GO" id="GO:0008270">
    <property type="term" value="F:zinc ion binding"/>
    <property type="evidence" value="ECO:0007669"/>
    <property type="project" value="UniProtKB-KW"/>
</dbReference>
<dbReference type="GO" id="GO:0035097">
    <property type="term" value="C:histone methyltransferase complex"/>
    <property type="evidence" value="ECO:0007669"/>
    <property type="project" value="TreeGrafter"/>
</dbReference>
<dbReference type="InterPro" id="IPR019787">
    <property type="entry name" value="Znf_PHD-finger"/>
</dbReference>
<comment type="subcellular location">
    <subcellularLocation>
        <location evidence="1">Nucleus</location>
    </subcellularLocation>
</comment>
<evidence type="ECO:0000256" key="5">
    <source>
        <dbReference type="ARBA" id="ARBA00022691"/>
    </source>
</evidence>
<feature type="compositionally biased region" description="Polar residues" evidence="19">
    <location>
        <begin position="3106"/>
        <end position="3117"/>
    </location>
</feature>
<feature type="compositionally biased region" description="Basic and acidic residues" evidence="19">
    <location>
        <begin position="4749"/>
        <end position="4760"/>
    </location>
</feature>
<dbReference type="CDD" id="cd15664">
    <property type="entry name" value="ePHD_KMT2A_like"/>
    <property type="match status" value="1"/>
</dbReference>
<feature type="compositionally biased region" description="Low complexity" evidence="19">
    <location>
        <begin position="3130"/>
        <end position="3139"/>
    </location>
</feature>
<feature type="compositionally biased region" description="Basic and acidic residues" evidence="19">
    <location>
        <begin position="1151"/>
        <end position="1175"/>
    </location>
</feature>
<evidence type="ECO:0000259" key="20">
    <source>
        <dbReference type="PROSITE" id="PS50016"/>
    </source>
</evidence>
<feature type="compositionally biased region" description="Basic and acidic residues" evidence="19">
    <location>
        <begin position="2677"/>
        <end position="2689"/>
    </location>
</feature>
<feature type="compositionally biased region" description="Basic and acidic residues" evidence="19">
    <location>
        <begin position="294"/>
        <end position="304"/>
    </location>
</feature>
<feature type="domain" description="SET" evidence="21">
    <location>
        <begin position="5079"/>
        <end position="5200"/>
    </location>
</feature>
<feature type="domain" description="Nuclear receptor" evidence="23">
    <location>
        <begin position="469"/>
        <end position="571"/>
    </location>
</feature>
<dbReference type="GO" id="GO:0098687">
    <property type="term" value="C:chromosomal region"/>
    <property type="evidence" value="ECO:0007669"/>
    <property type="project" value="UniProtKB-ARBA"/>
</dbReference>
<dbReference type="CDD" id="cd15508">
    <property type="entry name" value="PHD3_KMT2A_like"/>
    <property type="match status" value="1"/>
</dbReference>
<keyword evidence="5" id="KW-0949">S-adenosyl-L-methionine</keyword>
<evidence type="ECO:0000256" key="15">
    <source>
        <dbReference type="ARBA" id="ARBA00023242"/>
    </source>
</evidence>
<feature type="compositionally biased region" description="Basic and acidic residues" evidence="19">
    <location>
        <begin position="1430"/>
        <end position="1445"/>
    </location>
</feature>
<keyword evidence="8 17" id="KW-0863">Zinc-finger</keyword>
<feature type="compositionally biased region" description="Polar residues" evidence="19">
    <location>
        <begin position="1102"/>
        <end position="1124"/>
    </location>
</feature>
<feature type="compositionally biased region" description="Low complexity" evidence="19">
    <location>
        <begin position="1177"/>
        <end position="1189"/>
    </location>
</feature>
<evidence type="ECO:0000256" key="17">
    <source>
        <dbReference type="PROSITE-ProRule" id="PRU00146"/>
    </source>
</evidence>
<dbReference type="Pfam" id="PF05965">
    <property type="entry name" value="FYRC"/>
    <property type="match status" value="1"/>
</dbReference>
<dbReference type="PROSITE" id="PS50280">
    <property type="entry name" value="SET"/>
    <property type="match status" value="1"/>
</dbReference>
<dbReference type="SMART" id="SM00542">
    <property type="entry name" value="FYRC"/>
    <property type="match status" value="1"/>
</dbReference>
<proteinExistence type="predicted"/>
<feature type="compositionally biased region" description="Basic and acidic residues" evidence="19">
    <location>
        <begin position="354"/>
        <end position="378"/>
    </location>
</feature>
<feature type="compositionally biased region" description="Low complexity" evidence="19">
    <location>
        <begin position="380"/>
        <end position="392"/>
    </location>
</feature>
<evidence type="ECO:0000256" key="9">
    <source>
        <dbReference type="ARBA" id="ARBA00022833"/>
    </source>
</evidence>
<dbReference type="InterPro" id="IPR003888">
    <property type="entry name" value="FYrich_N"/>
</dbReference>
<evidence type="ECO:0000313" key="25">
    <source>
        <dbReference type="EMBL" id="PCG74456.1"/>
    </source>
</evidence>
<evidence type="ECO:0000256" key="3">
    <source>
        <dbReference type="ARBA" id="ARBA00022603"/>
    </source>
</evidence>
<feature type="region of interest" description="Disordered" evidence="19">
    <location>
        <begin position="779"/>
        <end position="802"/>
    </location>
</feature>
<organism evidence="25">
    <name type="scientific">Heliothis virescens</name>
    <name type="common">Tobacco budworm moth</name>
    <dbReference type="NCBI Taxonomy" id="7102"/>
    <lineage>
        <taxon>Eukaryota</taxon>
        <taxon>Metazoa</taxon>
        <taxon>Ecdysozoa</taxon>
        <taxon>Arthropoda</taxon>
        <taxon>Hexapoda</taxon>
        <taxon>Insecta</taxon>
        <taxon>Pterygota</taxon>
        <taxon>Neoptera</taxon>
        <taxon>Endopterygota</taxon>
        <taxon>Lepidoptera</taxon>
        <taxon>Glossata</taxon>
        <taxon>Ditrysia</taxon>
        <taxon>Noctuoidea</taxon>
        <taxon>Noctuidae</taxon>
        <taxon>Heliothinae</taxon>
        <taxon>Heliothis</taxon>
    </lineage>
</organism>
<feature type="domain" description="Post-SET" evidence="22">
    <location>
        <begin position="5206"/>
        <end position="5222"/>
    </location>
</feature>
<dbReference type="InterPro" id="IPR047219">
    <property type="entry name" value="KMT2A_2B_SET"/>
</dbReference>
<evidence type="ECO:0000256" key="12">
    <source>
        <dbReference type="ARBA" id="ARBA00023117"/>
    </source>
</evidence>
<dbReference type="PROSITE" id="PS50868">
    <property type="entry name" value="POST_SET"/>
    <property type="match status" value="1"/>
</dbReference>
<feature type="region of interest" description="Disordered" evidence="19">
    <location>
        <begin position="2630"/>
        <end position="2650"/>
    </location>
</feature>
<feature type="region of interest" description="Disordered" evidence="19">
    <location>
        <begin position="174"/>
        <end position="327"/>
    </location>
</feature>
<evidence type="ECO:0000259" key="21">
    <source>
        <dbReference type="PROSITE" id="PS50280"/>
    </source>
</evidence>